<dbReference type="InterPro" id="IPR006311">
    <property type="entry name" value="TAT_signal"/>
</dbReference>
<dbReference type="Gene3D" id="3.40.50.1820">
    <property type="entry name" value="alpha/beta hydrolase"/>
    <property type="match status" value="1"/>
</dbReference>
<dbReference type="InterPro" id="IPR029058">
    <property type="entry name" value="AB_hydrolase_fold"/>
</dbReference>
<dbReference type="InterPro" id="IPR050309">
    <property type="entry name" value="Type-B_Carboxylest/Lipase"/>
</dbReference>
<comment type="similarity">
    <text evidence="1 3">Belongs to the type-B carboxylesterase/lipase family.</text>
</comment>
<dbReference type="OrthoDB" id="9775851at2"/>
<proteinExistence type="inferred from homology"/>
<gene>
    <name evidence="6" type="ORF">DJ018_13570</name>
</gene>
<feature type="region of interest" description="Disordered" evidence="4">
    <location>
        <begin position="325"/>
        <end position="346"/>
    </location>
</feature>
<evidence type="ECO:0000259" key="5">
    <source>
        <dbReference type="Pfam" id="PF00135"/>
    </source>
</evidence>
<keyword evidence="7" id="KW-1185">Reference proteome</keyword>
<dbReference type="EC" id="3.1.1.-" evidence="3"/>
<sequence length="558" mass="59959">MAEQDRTGVSRRAAFGLAAAAGAGLAAAGSASAYPAQNGERSGPRGASTPRSAVARTQYGLVRGYVAGDVYQFKGVPYGADTGGANRWLPAKPPARWQGELNALAYGPNSPQDPHNFRAVEHTFLQQWTDGYWGEDMLKLNIWTPSLQGNRPVMVYFHGGGFSFGSAYELASHDGAQMARNHDVVQISVNHRLNVLGFLDLTEAGGSAYEESVNVSMTDAVAALRWIRENIQNFGGNPDRITIYGQSGGGSKVTTLLGMPSAKGMIHRAIAMSGGGGNSPSLEQSREFSRRVRAELGVGNDVSALQKMEWAKLFAAGNKVAAEINGPPRPNLGGGPATTGTPRVGWGPTVDGRVINVRSFHDVAPAVSKDVPVIFGNTSEEGMRWGSNPTEAEWRAQLAESLGPAKADALIASMKAAHPEKAIRTLSYGVSSMAYRNRIQNMVKLKYEQRGAPVYQYLFQWQTPMLDGLPGAWHTAELAFAFDNVQRCEQATGDTPEARALASKMAGAWAAFARTGDPSLPNLKWTASDPVRCQTMVFDNRCRMENDPEGASRRILLT</sequence>
<feature type="chain" id="PRO_5016193131" description="Carboxylic ester hydrolase" evidence="3">
    <location>
        <begin position="34"/>
        <end position="558"/>
    </location>
</feature>
<dbReference type="Proteomes" id="UP000249725">
    <property type="component" value="Unassembled WGS sequence"/>
</dbReference>
<dbReference type="PANTHER" id="PTHR11559">
    <property type="entry name" value="CARBOXYLESTERASE"/>
    <property type="match status" value="1"/>
</dbReference>
<evidence type="ECO:0000256" key="1">
    <source>
        <dbReference type="ARBA" id="ARBA00005964"/>
    </source>
</evidence>
<dbReference type="AlphaFoldDB" id="A0A328ACG0"/>
<comment type="caution">
    <text evidence="6">The sequence shown here is derived from an EMBL/GenBank/DDBJ whole genome shotgun (WGS) entry which is preliminary data.</text>
</comment>
<evidence type="ECO:0000313" key="7">
    <source>
        <dbReference type="Proteomes" id="UP000249725"/>
    </source>
</evidence>
<keyword evidence="3" id="KW-0732">Signal</keyword>
<dbReference type="Pfam" id="PF00135">
    <property type="entry name" value="COesterase"/>
    <property type="match status" value="1"/>
</dbReference>
<dbReference type="EMBL" id="QFYR01000003">
    <property type="protein sequence ID" value="RAK52177.1"/>
    <property type="molecule type" value="Genomic_DNA"/>
</dbReference>
<evidence type="ECO:0000256" key="2">
    <source>
        <dbReference type="ARBA" id="ARBA00022801"/>
    </source>
</evidence>
<feature type="domain" description="Carboxylesterase type B" evidence="5">
    <location>
        <begin position="53"/>
        <end position="540"/>
    </location>
</feature>
<evidence type="ECO:0000256" key="4">
    <source>
        <dbReference type="SAM" id="MobiDB-lite"/>
    </source>
</evidence>
<evidence type="ECO:0000313" key="6">
    <source>
        <dbReference type="EMBL" id="RAK52177.1"/>
    </source>
</evidence>
<keyword evidence="2 3" id="KW-0378">Hydrolase</keyword>
<dbReference type="PROSITE" id="PS51318">
    <property type="entry name" value="TAT"/>
    <property type="match status" value="1"/>
</dbReference>
<dbReference type="GO" id="GO:0016787">
    <property type="term" value="F:hydrolase activity"/>
    <property type="evidence" value="ECO:0007669"/>
    <property type="project" value="UniProtKB-KW"/>
</dbReference>
<reference evidence="7" key="1">
    <citation type="submission" date="2018-05" db="EMBL/GenBank/DDBJ databases">
        <authorList>
            <person name="Li X."/>
        </authorList>
    </citation>
    <scope>NUCLEOTIDE SEQUENCE [LARGE SCALE GENOMIC DNA]</scope>
    <source>
        <strain evidence="7">YIM 73061</strain>
    </source>
</reference>
<dbReference type="InterPro" id="IPR019826">
    <property type="entry name" value="Carboxylesterase_B_AS"/>
</dbReference>
<organism evidence="6 7">
    <name type="scientific">Phenylobacterium deserti</name>
    <dbReference type="NCBI Taxonomy" id="1914756"/>
    <lineage>
        <taxon>Bacteria</taxon>
        <taxon>Pseudomonadati</taxon>
        <taxon>Pseudomonadota</taxon>
        <taxon>Alphaproteobacteria</taxon>
        <taxon>Caulobacterales</taxon>
        <taxon>Caulobacteraceae</taxon>
        <taxon>Phenylobacterium</taxon>
    </lineage>
</organism>
<dbReference type="InterPro" id="IPR002018">
    <property type="entry name" value="CarbesteraseB"/>
</dbReference>
<name>A0A328ACG0_9CAUL</name>
<feature type="signal peptide" evidence="3">
    <location>
        <begin position="1"/>
        <end position="33"/>
    </location>
</feature>
<accession>A0A328ACG0</accession>
<protein>
    <recommendedName>
        <fullName evidence="3">Carboxylic ester hydrolase</fullName>
        <ecNumber evidence="3">3.1.1.-</ecNumber>
    </recommendedName>
</protein>
<dbReference type="SUPFAM" id="SSF53474">
    <property type="entry name" value="alpha/beta-Hydrolases"/>
    <property type="match status" value="1"/>
</dbReference>
<evidence type="ECO:0000256" key="3">
    <source>
        <dbReference type="RuleBase" id="RU361235"/>
    </source>
</evidence>
<dbReference type="RefSeq" id="WP_111515501.1">
    <property type="nucleotide sequence ID" value="NZ_QFYR01000003.1"/>
</dbReference>
<dbReference type="PROSITE" id="PS00122">
    <property type="entry name" value="CARBOXYLESTERASE_B_1"/>
    <property type="match status" value="1"/>
</dbReference>